<dbReference type="Gene3D" id="3.80.10.10">
    <property type="entry name" value="Ribonuclease Inhibitor"/>
    <property type="match status" value="1"/>
</dbReference>
<reference evidence="7 8" key="1">
    <citation type="submission" date="2020-06" db="EMBL/GenBank/DDBJ databases">
        <authorList>
            <person name="Li R."/>
            <person name="Bekaert M."/>
        </authorList>
    </citation>
    <scope>NUCLEOTIDE SEQUENCE [LARGE SCALE GENOMIC DNA]</scope>
    <source>
        <strain evidence="8">wild</strain>
    </source>
</reference>
<dbReference type="GO" id="GO:0000166">
    <property type="term" value="F:nucleotide binding"/>
    <property type="evidence" value="ECO:0007669"/>
    <property type="project" value="UniProtKB-KW"/>
</dbReference>
<keyword evidence="1" id="KW-0433">Leucine-rich repeat</keyword>
<dbReference type="Pfam" id="PF08477">
    <property type="entry name" value="Roc"/>
    <property type="match status" value="1"/>
</dbReference>
<dbReference type="InterPro" id="IPR003591">
    <property type="entry name" value="Leu-rich_rpt_typical-subtyp"/>
</dbReference>
<dbReference type="OrthoDB" id="676979at2759"/>
<feature type="compositionally biased region" description="Acidic residues" evidence="5">
    <location>
        <begin position="1130"/>
        <end position="1152"/>
    </location>
</feature>
<dbReference type="PANTHER" id="PTHR48051">
    <property type="match status" value="1"/>
</dbReference>
<dbReference type="InterPro" id="IPR032675">
    <property type="entry name" value="LRR_dom_sf"/>
</dbReference>
<dbReference type="SUPFAM" id="SSF52058">
    <property type="entry name" value="L domain-like"/>
    <property type="match status" value="1"/>
</dbReference>
<protein>
    <recommendedName>
        <fullName evidence="6">Roc domain-containing protein</fullName>
    </recommendedName>
</protein>
<evidence type="ECO:0000313" key="7">
    <source>
        <dbReference type="EMBL" id="CAC5389602.1"/>
    </source>
</evidence>
<dbReference type="PROSITE" id="PS51450">
    <property type="entry name" value="LRR"/>
    <property type="match status" value="2"/>
</dbReference>
<dbReference type="InterPro" id="IPR050216">
    <property type="entry name" value="LRR_domain-containing"/>
</dbReference>
<dbReference type="SUPFAM" id="SSF52540">
    <property type="entry name" value="P-loop containing nucleoside triphosphate hydrolases"/>
    <property type="match status" value="1"/>
</dbReference>
<dbReference type="EMBL" id="CACVKT020004354">
    <property type="protein sequence ID" value="CAC5389602.1"/>
    <property type="molecule type" value="Genomic_DNA"/>
</dbReference>
<keyword evidence="8" id="KW-1185">Reference proteome</keyword>
<gene>
    <name evidence="7" type="ORF">MCOR_24754</name>
</gene>
<feature type="compositionally biased region" description="Polar residues" evidence="5">
    <location>
        <begin position="1162"/>
        <end position="1173"/>
    </location>
</feature>
<evidence type="ECO:0000256" key="1">
    <source>
        <dbReference type="ARBA" id="ARBA00022614"/>
    </source>
</evidence>
<dbReference type="Proteomes" id="UP000507470">
    <property type="component" value="Unassembled WGS sequence"/>
</dbReference>
<feature type="coiled-coil region" evidence="4">
    <location>
        <begin position="486"/>
        <end position="513"/>
    </location>
</feature>
<accession>A0A6J8C1A9</accession>
<feature type="compositionally biased region" description="Polar residues" evidence="5">
    <location>
        <begin position="1114"/>
        <end position="1127"/>
    </location>
</feature>
<dbReference type="Pfam" id="PF00560">
    <property type="entry name" value="LRR_1"/>
    <property type="match status" value="1"/>
</dbReference>
<evidence type="ECO:0000256" key="3">
    <source>
        <dbReference type="ARBA" id="ARBA00022741"/>
    </source>
</evidence>
<dbReference type="InterPro" id="IPR027417">
    <property type="entry name" value="P-loop_NTPase"/>
</dbReference>
<dbReference type="PRINTS" id="PR00449">
    <property type="entry name" value="RASTRNSFRMNG"/>
</dbReference>
<organism evidence="7 8">
    <name type="scientific">Mytilus coruscus</name>
    <name type="common">Sea mussel</name>
    <dbReference type="NCBI Taxonomy" id="42192"/>
    <lineage>
        <taxon>Eukaryota</taxon>
        <taxon>Metazoa</taxon>
        <taxon>Spiralia</taxon>
        <taxon>Lophotrochozoa</taxon>
        <taxon>Mollusca</taxon>
        <taxon>Bivalvia</taxon>
        <taxon>Autobranchia</taxon>
        <taxon>Pteriomorphia</taxon>
        <taxon>Mytilida</taxon>
        <taxon>Mytiloidea</taxon>
        <taxon>Mytilidae</taxon>
        <taxon>Mytilinae</taxon>
        <taxon>Mytilus</taxon>
    </lineage>
</organism>
<name>A0A6J8C1A9_MYTCO</name>
<dbReference type="AlphaFoldDB" id="A0A6J8C1A9"/>
<feature type="region of interest" description="Disordered" evidence="5">
    <location>
        <begin position="1053"/>
        <end position="1073"/>
    </location>
</feature>
<dbReference type="Gene3D" id="3.40.50.300">
    <property type="entry name" value="P-loop containing nucleotide triphosphate hydrolases"/>
    <property type="match status" value="1"/>
</dbReference>
<evidence type="ECO:0000256" key="4">
    <source>
        <dbReference type="SAM" id="Coils"/>
    </source>
</evidence>
<evidence type="ECO:0000256" key="2">
    <source>
        <dbReference type="ARBA" id="ARBA00022737"/>
    </source>
</evidence>
<proteinExistence type="predicted"/>
<dbReference type="PROSITE" id="PS51424">
    <property type="entry name" value="ROC"/>
    <property type="match status" value="1"/>
</dbReference>
<dbReference type="GO" id="GO:0005737">
    <property type="term" value="C:cytoplasm"/>
    <property type="evidence" value="ECO:0007669"/>
    <property type="project" value="TreeGrafter"/>
</dbReference>
<dbReference type="PANTHER" id="PTHR48051:SF1">
    <property type="entry name" value="RAS SUPPRESSOR PROTEIN 1"/>
    <property type="match status" value="1"/>
</dbReference>
<keyword evidence="2" id="KW-0677">Repeat</keyword>
<dbReference type="GO" id="GO:0009966">
    <property type="term" value="P:regulation of signal transduction"/>
    <property type="evidence" value="ECO:0007669"/>
    <property type="project" value="UniProtKB-ARBA"/>
</dbReference>
<feature type="compositionally biased region" description="Polar residues" evidence="5">
    <location>
        <begin position="1057"/>
        <end position="1066"/>
    </location>
</feature>
<evidence type="ECO:0000259" key="6">
    <source>
        <dbReference type="PROSITE" id="PS51424"/>
    </source>
</evidence>
<evidence type="ECO:0000256" key="5">
    <source>
        <dbReference type="SAM" id="MobiDB-lite"/>
    </source>
</evidence>
<feature type="domain" description="Roc" evidence="6">
    <location>
        <begin position="348"/>
        <end position="577"/>
    </location>
</feature>
<dbReference type="InterPro" id="IPR020859">
    <property type="entry name" value="ROC"/>
</dbReference>
<sequence length="1173" mass="135427">MNRRKPSVQVDKPIPQKKSRKVTIVREVSPLMSHVGFQGGRHLHPDRLPTKQHDATVSLRIFDTKEETIENVQKYSDSLKRLLVSGIHLKTVPESLIDRLTHLEKLDLSNNQLGDGAIPEDMKKLEKLSDLNLNNNKLTKVPPAIRRLKYLARLDLSKNGLDSLKGLEKNRRMQILVLDNNKVTNIFPDISHMQRLEVLKCKENVVKEIECDVRNLRSLRDLDLSGNSIVVLPSDVFFLPKLEYLSASQNKISKVPVFNIKVNNKHEMSDIDLSDNKITKFPGHLLRICKRTDLSSNKIKNLNINSLKNLERDPDKDLVIDDNPLVFPPADIQDLRSMMIYMHEERLKMKVYRGVKVVVLGSHQSGKTSLIQSLIDQQGILSEDVHEAGAGIESYDMSIDYEPEGDEEQGKSLNLCIWDFCGHAFYRYPHYLFFEQPSIAILTFDMKAYSSEEFDDLIASWFDWMMAKTNKIVTILVGTHGDLLTKEQQNDVIEDVKKQLAEYKETRARSINERIQAFRKPGMKLSKALSEHLVVLSKLQYSFDHLRVPNTIIMTSSKQFVGFDLLRQEIEKLARSENFPNVMQEIKTFWVDAEDYIEEKGVTMVQPVMTFEEFRNEVDEKFGMRRMINAMTEYLHEKGKVLNFAQTPSLKDYVFVRPLWLFELLRQIYHHDIANMLSYEKTNSFKAVGMSTNRFERTKSELLSEGVIDRELLQGMIGDLVPTDMNDIFDDVIKILLEGFCIGYPVVKLKESSQGNAKYNYHVKQDDKGKMKIQKILIPWLRKIGEPEDMKEKWQRSSDRKNIRILCKFPIYFPPGFFETLCIRIHQKKTRTDFPDKIKKIDSQEKVKMNFMAHWGGGIHARNDEHKVHIKIHYVPGGDNVGTDLLFELRADIIDIDKEDEAAPGTMWNLVYPLLFEFEETIKSYEGSILVERRVCCPLCTSPSFVGEWQQPKQLQTELQDNLQRKCEACQEMVETDYLIQPRGQKTAFGDLDLYSNKSWRAEQYLACDEIIDRISDIVRTLFTDDVLKEIIKQRQKRRAAVADQKSLADLIDQENRQYTTPSPSGRRSRGAMLPIPDLSQLQLLQSKFTSPEADDDGENMEEPRQNGFPIETMHNNIDTPSNSAYQDLSDLDEVDIEQDVNNDACDNDDDIPPGTYGYDEYTQTSPQTNISR</sequence>
<dbReference type="SMART" id="SM00365">
    <property type="entry name" value="LRR_SD22"/>
    <property type="match status" value="3"/>
</dbReference>
<dbReference type="SMART" id="SM00369">
    <property type="entry name" value="LRR_TYP"/>
    <property type="match status" value="3"/>
</dbReference>
<dbReference type="Pfam" id="PF13855">
    <property type="entry name" value="LRR_8"/>
    <property type="match status" value="1"/>
</dbReference>
<dbReference type="InterPro" id="IPR001611">
    <property type="entry name" value="Leu-rich_rpt"/>
</dbReference>
<keyword evidence="4" id="KW-0175">Coiled coil</keyword>
<feature type="region of interest" description="Disordered" evidence="5">
    <location>
        <begin position="1091"/>
        <end position="1173"/>
    </location>
</feature>
<keyword evidence="3" id="KW-0547">Nucleotide-binding</keyword>
<evidence type="ECO:0000313" key="8">
    <source>
        <dbReference type="Proteomes" id="UP000507470"/>
    </source>
</evidence>